<dbReference type="InterPro" id="IPR005844">
    <property type="entry name" value="A-D-PHexomutase_a/b/a-I"/>
</dbReference>
<dbReference type="GO" id="GO:0009252">
    <property type="term" value="P:peptidoglycan biosynthetic process"/>
    <property type="evidence" value="ECO:0007669"/>
    <property type="project" value="TreeGrafter"/>
</dbReference>
<dbReference type="FunFam" id="3.40.120.10:FF:000001">
    <property type="entry name" value="Phosphoglucosamine mutase"/>
    <property type="match status" value="1"/>
</dbReference>
<dbReference type="PRINTS" id="PR00509">
    <property type="entry name" value="PGMPMM"/>
</dbReference>
<dbReference type="GO" id="GO:0000287">
    <property type="term" value="F:magnesium ion binding"/>
    <property type="evidence" value="ECO:0007669"/>
    <property type="project" value="InterPro"/>
</dbReference>
<evidence type="ECO:0000313" key="13">
    <source>
        <dbReference type="EMBL" id="MPM32941.1"/>
    </source>
</evidence>
<dbReference type="PANTHER" id="PTHR42946">
    <property type="entry name" value="PHOSPHOHEXOSE MUTASE"/>
    <property type="match status" value="1"/>
</dbReference>
<dbReference type="HAMAP" id="MF_01554_B">
    <property type="entry name" value="GlmM_B"/>
    <property type="match status" value="1"/>
</dbReference>
<reference evidence="13" key="1">
    <citation type="submission" date="2019-08" db="EMBL/GenBank/DDBJ databases">
        <authorList>
            <person name="Kucharzyk K."/>
            <person name="Murdoch R.W."/>
            <person name="Higgins S."/>
            <person name="Loffler F."/>
        </authorList>
    </citation>
    <scope>NUCLEOTIDE SEQUENCE</scope>
</reference>
<dbReference type="InterPro" id="IPR005845">
    <property type="entry name" value="A-D-PHexomutase_a/b/a-II"/>
</dbReference>
<evidence type="ECO:0000259" key="11">
    <source>
        <dbReference type="Pfam" id="PF02879"/>
    </source>
</evidence>
<evidence type="ECO:0000259" key="9">
    <source>
        <dbReference type="Pfam" id="PF00408"/>
    </source>
</evidence>
<dbReference type="Pfam" id="PF02878">
    <property type="entry name" value="PGM_PMM_I"/>
    <property type="match status" value="1"/>
</dbReference>
<accession>A0A644YYM6</accession>
<evidence type="ECO:0000256" key="1">
    <source>
        <dbReference type="ARBA" id="ARBA00001946"/>
    </source>
</evidence>
<comment type="similarity">
    <text evidence="2">Belongs to the phosphohexose mutase family.</text>
</comment>
<dbReference type="EMBL" id="VSSQ01006509">
    <property type="protein sequence ID" value="MPM32941.1"/>
    <property type="molecule type" value="Genomic_DNA"/>
</dbReference>
<evidence type="ECO:0000256" key="4">
    <source>
        <dbReference type="ARBA" id="ARBA00022723"/>
    </source>
</evidence>
<proteinExistence type="inferred from homology"/>
<gene>
    <name evidence="13" type="primary">glmM_19</name>
    <name evidence="13" type="ORF">SDC9_79508</name>
</gene>
<feature type="domain" description="Alpha-D-phosphohexomutase alpha/beta/alpha" evidence="10">
    <location>
        <begin position="3"/>
        <end position="134"/>
    </location>
</feature>
<dbReference type="EC" id="5.4.2.10" evidence="7"/>
<dbReference type="CDD" id="cd05802">
    <property type="entry name" value="GlmM"/>
    <property type="match status" value="1"/>
</dbReference>
<feature type="domain" description="Alpha-D-phosphohexomutase alpha/beta/alpha" evidence="12">
    <location>
        <begin position="258"/>
        <end position="369"/>
    </location>
</feature>
<evidence type="ECO:0000256" key="6">
    <source>
        <dbReference type="ARBA" id="ARBA00023235"/>
    </source>
</evidence>
<keyword evidence="5" id="KW-0460">Magnesium</keyword>
<dbReference type="Gene3D" id="3.40.120.10">
    <property type="entry name" value="Alpha-D-Glucose-1,6-Bisphosphate, subunit A, domain 3"/>
    <property type="match status" value="3"/>
</dbReference>
<evidence type="ECO:0000256" key="7">
    <source>
        <dbReference type="ARBA" id="ARBA00066330"/>
    </source>
</evidence>
<dbReference type="NCBIfam" id="TIGR01455">
    <property type="entry name" value="glmM"/>
    <property type="match status" value="1"/>
</dbReference>
<dbReference type="InterPro" id="IPR005846">
    <property type="entry name" value="A-D-PHexomutase_a/b/a-III"/>
</dbReference>
<sequence>MSRLFGTDGVRGIANRKLTPELAFQLGSAAASVLLHGKAKAAVLLGKDPRASGDLLEASLAAGFMSGGADVISIGVVPTPAVAYLTKHLPVQAGAMISASHNPVEDNGIKFFSHEGYKLPDSIEDEIEAVIASPKTIEDRPVGIHVGRWMTKPHAVQEYLEALLQSVPSLDLTGKRVVLDGANGSASAYAGNLFRRLGAEVIEIHASPNGENINYQCGSTHMSSLQKEVVEQRAHYGFAFDGDADRCLAVDQHGQLVDGDQIMAYCAIQWKNQGKLAKNTLVVTVMSNLGLHKVLRDHNISCVITGVGDRYVLEAMKNNSYVLGGEQSGHVIFSDFATTGDGMLTALQLSLLLQQNQTTMAEAAAMMRRFPQILLNVKVEDKTIMMKNEKFLERIRHEEELLAERGRILVRPSGTEQLIRIMVEAEKEEEAVEIARRIKEAMPQ</sequence>
<dbReference type="GO" id="GO:0006048">
    <property type="term" value="P:UDP-N-acetylglucosamine biosynthetic process"/>
    <property type="evidence" value="ECO:0007669"/>
    <property type="project" value="TreeGrafter"/>
</dbReference>
<dbReference type="Pfam" id="PF02880">
    <property type="entry name" value="PGM_PMM_III"/>
    <property type="match status" value="1"/>
</dbReference>
<dbReference type="GO" id="GO:0005975">
    <property type="term" value="P:carbohydrate metabolic process"/>
    <property type="evidence" value="ECO:0007669"/>
    <property type="project" value="InterPro"/>
</dbReference>
<feature type="domain" description="Alpha-D-phosphohexomutase alpha/beta/alpha" evidence="11">
    <location>
        <begin position="158"/>
        <end position="254"/>
    </location>
</feature>
<keyword evidence="4" id="KW-0479">Metal-binding</keyword>
<comment type="cofactor">
    <cofactor evidence="1">
        <name>Mg(2+)</name>
        <dbReference type="ChEBI" id="CHEBI:18420"/>
    </cofactor>
</comment>
<dbReference type="InterPro" id="IPR036900">
    <property type="entry name" value="A-D-PHexomutase_C_sf"/>
</dbReference>
<dbReference type="Pfam" id="PF00408">
    <property type="entry name" value="PGM_PMM_IV"/>
    <property type="match status" value="1"/>
</dbReference>
<name>A0A644YYM6_9ZZZZ</name>
<evidence type="ECO:0000259" key="12">
    <source>
        <dbReference type="Pfam" id="PF02880"/>
    </source>
</evidence>
<dbReference type="InterPro" id="IPR016055">
    <property type="entry name" value="A-D-PHexomutase_a/b/a-I/II/III"/>
</dbReference>
<evidence type="ECO:0000256" key="5">
    <source>
        <dbReference type="ARBA" id="ARBA00022842"/>
    </source>
</evidence>
<dbReference type="Gene3D" id="3.30.310.50">
    <property type="entry name" value="Alpha-D-phosphohexomutase, C-terminal domain"/>
    <property type="match status" value="1"/>
</dbReference>
<dbReference type="AlphaFoldDB" id="A0A644YYM6"/>
<organism evidence="13">
    <name type="scientific">bioreactor metagenome</name>
    <dbReference type="NCBI Taxonomy" id="1076179"/>
    <lineage>
        <taxon>unclassified sequences</taxon>
        <taxon>metagenomes</taxon>
        <taxon>ecological metagenomes</taxon>
    </lineage>
</organism>
<dbReference type="InterPro" id="IPR005841">
    <property type="entry name" value="Alpha-D-phosphohexomutase_SF"/>
</dbReference>
<dbReference type="GO" id="GO:0004615">
    <property type="term" value="F:phosphomannomutase activity"/>
    <property type="evidence" value="ECO:0007669"/>
    <property type="project" value="TreeGrafter"/>
</dbReference>
<evidence type="ECO:0000256" key="8">
    <source>
        <dbReference type="ARBA" id="ARBA00068193"/>
    </source>
</evidence>
<keyword evidence="3" id="KW-0597">Phosphoprotein</keyword>
<dbReference type="InterPro" id="IPR006352">
    <property type="entry name" value="GlmM_bact"/>
</dbReference>
<comment type="caution">
    <text evidence="13">The sequence shown here is derived from an EMBL/GenBank/DDBJ whole genome shotgun (WGS) entry which is preliminary data.</text>
</comment>
<dbReference type="Pfam" id="PF02879">
    <property type="entry name" value="PGM_PMM_II"/>
    <property type="match status" value="1"/>
</dbReference>
<dbReference type="SUPFAM" id="SSF53738">
    <property type="entry name" value="Phosphoglucomutase, first 3 domains"/>
    <property type="match status" value="3"/>
</dbReference>
<dbReference type="InterPro" id="IPR050060">
    <property type="entry name" value="Phosphoglucosamine_mutase"/>
</dbReference>
<dbReference type="SUPFAM" id="SSF55957">
    <property type="entry name" value="Phosphoglucomutase, C-terminal domain"/>
    <property type="match status" value="1"/>
</dbReference>
<dbReference type="FunFam" id="3.30.310.50:FF:000001">
    <property type="entry name" value="Phosphoglucosamine mutase"/>
    <property type="match status" value="1"/>
</dbReference>
<dbReference type="FunFam" id="3.40.120.10:FF:000002">
    <property type="entry name" value="Phosphoglucosamine mutase"/>
    <property type="match status" value="1"/>
</dbReference>
<keyword evidence="6 13" id="KW-0413">Isomerase</keyword>
<dbReference type="GO" id="GO:0005829">
    <property type="term" value="C:cytosol"/>
    <property type="evidence" value="ECO:0007669"/>
    <property type="project" value="TreeGrafter"/>
</dbReference>
<evidence type="ECO:0000259" key="10">
    <source>
        <dbReference type="Pfam" id="PF02878"/>
    </source>
</evidence>
<dbReference type="InterPro" id="IPR005843">
    <property type="entry name" value="A-D-PHexomutase_C"/>
</dbReference>
<protein>
    <recommendedName>
        <fullName evidence="8">Phosphoglucosamine mutase</fullName>
        <ecNumber evidence="7">5.4.2.10</ecNumber>
    </recommendedName>
</protein>
<evidence type="ECO:0000256" key="3">
    <source>
        <dbReference type="ARBA" id="ARBA00022553"/>
    </source>
</evidence>
<evidence type="ECO:0000256" key="2">
    <source>
        <dbReference type="ARBA" id="ARBA00010231"/>
    </source>
</evidence>
<feature type="domain" description="Alpha-D-phosphohexomutase C-terminal" evidence="9">
    <location>
        <begin position="374"/>
        <end position="440"/>
    </location>
</feature>
<dbReference type="PANTHER" id="PTHR42946:SF1">
    <property type="entry name" value="PHOSPHOGLUCOMUTASE (ALPHA-D-GLUCOSE-1,6-BISPHOSPHATE-DEPENDENT)"/>
    <property type="match status" value="1"/>
</dbReference>
<dbReference type="GO" id="GO:0008966">
    <property type="term" value="F:phosphoglucosamine mutase activity"/>
    <property type="evidence" value="ECO:0007669"/>
    <property type="project" value="UniProtKB-EC"/>
</dbReference>